<name>A0A2R5GPB7_9STRA</name>
<comment type="caution">
    <text evidence="2">The sequence shown here is derived from an EMBL/GenBank/DDBJ whole genome shotgun (WGS) entry which is preliminary data.</text>
</comment>
<keyword evidence="3" id="KW-1185">Reference proteome</keyword>
<dbReference type="Proteomes" id="UP000241890">
    <property type="component" value="Unassembled WGS sequence"/>
</dbReference>
<organism evidence="2 3">
    <name type="scientific">Hondaea fermentalgiana</name>
    <dbReference type="NCBI Taxonomy" id="2315210"/>
    <lineage>
        <taxon>Eukaryota</taxon>
        <taxon>Sar</taxon>
        <taxon>Stramenopiles</taxon>
        <taxon>Bigyra</taxon>
        <taxon>Labyrinthulomycetes</taxon>
        <taxon>Thraustochytrida</taxon>
        <taxon>Thraustochytriidae</taxon>
        <taxon>Hondaea</taxon>
    </lineage>
</organism>
<reference evidence="2 3" key="1">
    <citation type="submission" date="2017-12" db="EMBL/GenBank/DDBJ databases">
        <title>Sequencing, de novo assembly and annotation of complete genome of a new Thraustochytrid species, strain FCC1311.</title>
        <authorList>
            <person name="Sedici K."/>
            <person name="Godart F."/>
            <person name="Aiese Cigliano R."/>
            <person name="Sanseverino W."/>
            <person name="Barakat M."/>
            <person name="Ortet P."/>
            <person name="Marechal E."/>
            <person name="Cagnac O."/>
            <person name="Amato A."/>
        </authorList>
    </citation>
    <scope>NUCLEOTIDE SEQUENCE [LARGE SCALE GENOMIC DNA]</scope>
</reference>
<gene>
    <name evidence="2" type="ORF">FCC1311_063912</name>
</gene>
<protein>
    <submittedName>
        <fullName evidence="2">Uncharacterized protein</fullName>
    </submittedName>
</protein>
<proteinExistence type="predicted"/>
<accession>A0A2R5GPB7</accession>
<evidence type="ECO:0000256" key="1">
    <source>
        <dbReference type="SAM" id="Phobius"/>
    </source>
</evidence>
<keyword evidence="1" id="KW-0472">Membrane</keyword>
<feature type="transmembrane region" description="Helical" evidence="1">
    <location>
        <begin position="82"/>
        <end position="103"/>
    </location>
</feature>
<feature type="transmembrane region" description="Helical" evidence="1">
    <location>
        <begin position="48"/>
        <end position="70"/>
    </location>
</feature>
<feature type="transmembrane region" description="Helical" evidence="1">
    <location>
        <begin position="264"/>
        <end position="287"/>
    </location>
</feature>
<feature type="transmembrane region" description="Helical" evidence="1">
    <location>
        <begin position="299"/>
        <end position="321"/>
    </location>
</feature>
<feature type="transmembrane region" description="Helical" evidence="1">
    <location>
        <begin position="135"/>
        <end position="159"/>
    </location>
</feature>
<sequence length="391" mass="42962">MIRILQGVNGDLRFWSRVMAVTEGINIIGNNLYDVSSSIYYYAQDAEVSYMLVLATVACVLQLFATMIALKYDVLDSLPSMIEAILMTTVAVFLGPGIVAANFGNDLYPFARNYAQAYNSTETTMDEACAPTGQLSFIFMVLSGGFMGTSFLMDAYGVYTWPSKDVASWLSMGNGWAGALPLASTCLMKLVVLLPIGSVYVFRSYFPLLSLFVSMAFCETTARVLARLQNSRVDWVYATVVRPRSEPISLAEHFSVFFGRFPSIIMGIISLLWFVISIGADGGIGWLGDNPGLPLCTPFGYTTCCWVFFGYVVYLHLLYLVCGMQGMAGTLAVMKMKMDDDLVEEILLKKRRGMCFRVIGDLIFHGELPNLRENAGADATRVGAKVNPTGP</sequence>
<evidence type="ECO:0000313" key="3">
    <source>
        <dbReference type="Proteomes" id="UP000241890"/>
    </source>
</evidence>
<dbReference type="InParanoid" id="A0A2R5GPB7"/>
<evidence type="ECO:0000313" key="2">
    <source>
        <dbReference type="EMBL" id="GBG30171.1"/>
    </source>
</evidence>
<keyword evidence="1" id="KW-0812">Transmembrane</keyword>
<dbReference type="EMBL" id="BEYU01000072">
    <property type="protein sequence ID" value="GBG30171.1"/>
    <property type="molecule type" value="Genomic_DNA"/>
</dbReference>
<dbReference type="AlphaFoldDB" id="A0A2R5GPB7"/>
<keyword evidence="1" id="KW-1133">Transmembrane helix</keyword>
<feature type="transmembrane region" description="Helical" evidence="1">
    <location>
        <begin position="180"/>
        <end position="202"/>
    </location>
</feature>